<dbReference type="SMART" id="SM00465">
    <property type="entry name" value="GIYc"/>
    <property type="match status" value="1"/>
</dbReference>
<dbReference type="AlphaFoldDB" id="A0A0G0ERZ5"/>
<dbReference type="InterPro" id="IPR001162">
    <property type="entry name" value="UvrC_RNase_H_dom"/>
</dbReference>
<proteinExistence type="predicted"/>
<dbReference type="EMBL" id="LBSA01000028">
    <property type="protein sequence ID" value="KKQ08287.1"/>
    <property type="molecule type" value="Genomic_DNA"/>
</dbReference>
<evidence type="ECO:0000313" key="8">
    <source>
        <dbReference type="EMBL" id="KKQ08287.1"/>
    </source>
</evidence>
<dbReference type="SUPFAM" id="SSF46600">
    <property type="entry name" value="C-terminal UvrC-binding domain of UvrB"/>
    <property type="match status" value="1"/>
</dbReference>
<keyword evidence="2" id="KW-0227">DNA damage</keyword>
<dbReference type="PANTHER" id="PTHR30562:SF1">
    <property type="entry name" value="UVRABC SYSTEM PROTEIN C"/>
    <property type="match status" value="1"/>
</dbReference>
<reference evidence="8 9" key="1">
    <citation type="journal article" date="2015" name="Nature">
        <title>rRNA introns, odd ribosomes, and small enigmatic genomes across a large radiation of phyla.</title>
        <authorList>
            <person name="Brown C.T."/>
            <person name="Hug L.A."/>
            <person name="Thomas B.C."/>
            <person name="Sharon I."/>
            <person name="Castelle C.J."/>
            <person name="Singh A."/>
            <person name="Wilkins M.J."/>
            <person name="Williams K.H."/>
            <person name="Banfield J.F."/>
        </authorList>
    </citation>
    <scope>NUCLEOTIDE SEQUENCE [LARGE SCALE GENOMIC DNA]</scope>
</reference>
<dbReference type="InterPro" id="IPR047296">
    <property type="entry name" value="GIY-YIG_UvrC_Cho"/>
</dbReference>
<evidence type="ECO:0000313" key="9">
    <source>
        <dbReference type="Proteomes" id="UP000034492"/>
    </source>
</evidence>
<dbReference type="GO" id="GO:0009380">
    <property type="term" value="C:excinuclease repair complex"/>
    <property type="evidence" value="ECO:0007669"/>
    <property type="project" value="TreeGrafter"/>
</dbReference>
<dbReference type="Gene3D" id="3.40.1440.10">
    <property type="entry name" value="GIY-YIG endonuclease"/>
    <property type="match status" value="1"/>
</dbReference>
<protein>
    <submittedName>
        <fullName evidence="8">Excinuclease ABC subunit C</fullName>
    </submittedName>
</protein>
<dbReference type="InterPro" id="IPR050066">
    <property type="entry name" value="UvrABC_protein_C"/>
</dbReference>
<dbReference type="SUPFAM" id="SSF82771">
    <property type="entry name" value="GIY-YIG endonuclease"/>
    <property type="match status" value="1"/>
</dbReference>
<dbReference type="FunFam" id="3.40.1440.10:FF:000001">
    <property type="entry name" value="UvrABC system protein C"/>
    <property type="match status" value="1"/>
</dbReference>
<evidence type="ECO:0000256" key="4">
    <source>
        <dbReference type="ARBA" id="ARBA00022881"/>
    </source>
</evidence>
<dbReference type="Proteomes" id="UP000034492">
    <property type="component" value="Unassembled WGS sequence"/>
</dbReference>
<evidence type="ECO:0000256" key="1">
    <source>
        <dbReference type="ARBA" id="ARBA00022490"/>
    </source>
</evidence>
<evidence type="ECO:0000259" key="6">
    <source>
        <dbReference type="PROSITE" id="PS50164"/>
    </source>
</evidence>
<accession>A0A0G0ERZ5</accession>
<dbReference type="PROSITE" id="PS50165">
    <property type="entry name" value="UVRC"/>
    <property type="match status" value="1"/>
</dbReference>
<dbReference type="InterPro" id="IPR036876">
    <property type="entry name" value="UVR_dom_sf"/>
</dbReference>
<dbReference type="PANTHER" id="PTHR30562">
    <property type="entry name" value="UVRC/OXIDOREDUCTASE"/>
    <property type="match status" value="1"/>
</dbReference>
<dbReference type="Gene3D" id="3.30.420.340">
    <property type="entry name" value="UvrC, RNAse H endonuclease domain"/>
    <property type="match status" value="1"/>
</dbReference>
<keyword evidence="4" id="KW-0267">Excision nuclease</keyword>
<dbReference type="GO" id="GO:0006289">
    <property type="term" value="P:nucleotide-excision repair"/>
    <property type="evidence" value="ECO:0007669"/>
    <property type="project" value="InterPro"/>
</dbReference>
<dbReference type="Pfam" id="PF08459">
    <property type="entry name" value="UvrC_RNaseH_dom"/>
    <property type="match status" value="1"/>
</dbReference>
<dbReference type="InterPro" id="IPR000305">
    <property type="entry name" value="GIY-YIG_endonuc"/>
</dbReference>
<comment type="caution">
    <text evidence="8">The sequence shown here is derived from an EMBL/GenBank/DDBJ whole genome shotgun (WGS) entry which is preliminary data.</text>
</comment>
<evidence type="ECO:0000256" key="3">
    <source>
        <dbReference type="ARBA" id="ARBA00022769"/>
    </source>
</evidence>
<sequence>MLKNLFDKNNLPHKPGIYIYKNAMGRVIYVGKAVDLFSRVSSYFSGRLHDLKTSQLIGNIASVETIVVESEIEALILEANLIKQHLPLYNIRLTDDKDYLYIAFTREDFPRVLTARRKDLPAGRQGVEKYKKYFGPYPSSKTVKETLKKLRRIFPWCSMKSEILNMKYKKNKPCFYYHLGLCMGPCAGVVRKDEYNKMINRFSMFMDGKKEELLDELTAEMVKRSEEMKFEEADQLKKIIGGINYITQPTSITKYLENPNFLEDMNKQSLEALQKDLNLPELPERIEGYDISNFGGKEATGSMVVLINGEIDKSQYRKFKIKITGRPNDVGMHKEMMRRRLKHKEWLLPQLILVDGGRGQVRGAEFEIRNLKFEIPIFGLAKRMEWLYPPEGEVVKLPKRSLSLRLLQKIRDESHRFAITYHRKLRKKSLGI</sequence>
<organism evidence="8 9">
    <name type="scientific">Candidatus Daviesbacteria bacterium GW2011_GWB1_36_5</name>
    <dbReference type="NCBI Taxonomy" id="1618426"/>
    <lineage>
        <taxon>Bacteria</taxon>
        <taxon>Candidatus Daviesiibacteriota</taxon>
    </lineage>
</organism>
<dbReference type="InterPro" id="IPR038476">
    <property type="entry name" value="UvrC_RNase_H_dom_sf"/>
</dbReference>
<dbReference type="PROSITE" id="PS50164">
    <property type="entry name" value="GIY_YIG"/>
    <property type="match status" value="1"/>
</dbReference>
<evidence type="ECO:0000256" key="2">
    <source>
        <dbReference type="ARBA" id="ARBA00022763"/>
    </source>
</evidence>
<dbReference type="GO" id="GO:0009381">
    <property type="term" value="F:excinuclease ABC activity"/>
    <property type="evidence" value="ECO:0007669"/>
    <property type="project" value="InterPro"/>
</dbReference>
<dbReference type="InterPro" id="IPR035901">
    <property type="entry name" value="GIY-YIG_endonuc_sf"/>
</dbReference>
<gene>
    <name evidence="8" type="ORF">US19_C0028G0005</name>
</gene>
<dbReference type="CDD" id="cd10434">
    <property type="entry name" value="GIY-YIG_UvrC_Cho"/>
    <property type="match status" value="1"/>
</dbReference>
<dbReference type="Pfam" id="PF01541">
    <property type="entry name" value="GIY-YIG"/>
    <property type="match status" value="1"/>
</dbReference>
<evidence type="ECO:0000259" key="7">
    <source>
        <dbReference type="PROSITE" id="PS50165"/>
    </source>
</evidence>
<feature type="domain" description="GIY-YIG" evidence="6">
    <location>
        <begin position="13"/>
        <end position="91"/>
    </location>
</feature>
<keyword evidence="3" id="KW-0228">DNA excision</keyword>
<evidence type="ECO:0000256" key="5">
    <source>
        <dbReference type="ARBA" id="ARBA00023204"/>
    </source>
</evidence>
<name>A0A0G0ERZ5_9BACT</name>
<keyword evidence="1" id="KW-0963">Cytoplasm</keyword>
<keyword evidence="5" id="KW-0234">DNA repair</keyword>
<feature type="domain" description="UvrC family homology region profile" evidence="7">
    <location>
        <begin position="266"/>
        <end position="365"/>
    </location>
</feature>
<dbReference type="PATRIC" id="fig|1618426.3.peg.889"/>